<dbReference type="AlphaFoldDB" id="A0A819NJX4"/>
<dbReference type="PANTHER" id="PTHR11139">
    <property type="entry name" value="ATAXIA TELANGIECTASIA MUTATED ATM -RELATED"/>
    <property type="match status" value="1"/>
</dbReference>
<comment type="caution">
    <text evidence="2">The sequence shown here is derived from an EMBL/GenBank/DDBJ whole genome shotgun (WGS) entry which is preliminary data.</text>
</comment>
<dbReference type="SUPFAM" id="SSF56112">
    <property type="entry name" value="Protein kinase-like (PK-like)"/>
    <property type="match status" value="1"/>
</dbReference>
<gene>
    <name evidence="2" type="ORF">FNK824_LOCUS25729</name>
</gene>
<name>A0A819NJX4_9BILA</name>
<proteinExistence type="predicted"/>
<dbReference type="Gene3D" id="3.30.1010.10">
    <property type="entry name" value="Phosphatidylinositol 3-kinase Catalytic Subunit, Chain A, domain 4"/>
    <property type="match status" value="1"/>
</dbReference>
<feature type="domain" description="PI3K/PI4K catalytic" evidence="1">
    <location>
        <begin position="311"/>
        <end position="383"/>
    </location>
</feature>
<dbReference type="PROSITE" id="PS50290">
    <property type="entry name" value="PI3_4_KINASE_3"/>
    <property type="match status" value="1"/>
</dbReference>
<reference evidence="2" key="1">
    <citation type="submission" date="2021-02" db="EMBL/GenBank/DDBJ databases">
        <authorList>
            <person name="Nowell W R."/>
        </authorList>
    </citation>
    <scope>NUCLEOTIDE SEQUENCE</scope>
</reference>
<dbReference type="GO" id="GO:0000723">
    <property type="term" value="P:telomere maintenance"/>
    <property type="evidence" value="ECO:0007669"/>
    <property type="project" value="TreeGrafter"/>
</dbReference>
<dbReference type="GO" id="GO:0004674">
    <property type="term" value="F:protein serine/threonine kinase activity"/>
    <property type="evidence" value="ECO:0007669"/>
    <property type="project" value="TreeGrafter"/>
</dbReference>
<sequence>MSTLSRLSEYARKTTIQLIQPYYELDQFLLFIEQNLSLLKYIENRYLTNNKNRYSFQILDELIGGARMTFTIRLKVTEFDPLLIDYKVQSLLYMSYCALRQRYFKLDEKIPHAKHKQLEIYLYGLENNNYQIQQADLLIYQLFYKSINILKENIEKQQTDLQNLSTSLRIPKENILTRHYNQLATISHDYLRRYENNQDENNLLTNLFNRDHGNKIAELILKSLLLSIKYRSNQGVKRDTRLILGNISLKLINIIQDKTNINHYSTCFSSTFRQQNLLLDKSSIRQLEIPGQYTTKKQKPLIQHHIQIVGFYEKVLVLDSLRLPKCITIRGHDENDYRFLVKAGEDIRQDQRIQPLFSIINDLYDNYPNSNQSKFSSYCSTNL</sequence>
<dbReference type="InterPro" id="IPR011009">
    <property type="entry name" value="Kinase-like_dom_sf"/>
</dbReference>
<evidence type="ECO:0000313" key="3">
    <source>
        <dbReference type="Proteomes" id="UP000663874"/>
    </source>
</evidence>
<evidence type="ECO:0000313" key="2">
    <source>
        <dbReference type="EMBL" id="CAF3997124.1"/>
    </source>
</evidence>
<organism evidence="2 3">
    <name type="scientific">Rotaria sordida</name>
    <dbReference type="NCBI Taxonomy" id="392033"/>
    <lineage>
        <taxon>Eukaryota</taxon>
        <taxon>Metazoa</taxon>
        <taxon>Spiralia</taxon>
        <taxon>Gnathifera</taxon>
        <taxon>Rotifera</taxon>
        <taxon>Eurotatoria</taxon>
        <taxon>Bdelloidea</taxon>
        <taxon>Philodinida</taxon>
        <taxon>Philodinidae</taxon>
        <taxon>Rotaria</taxon>
    </lineage>
</organism>
<dbReference type="Proteomes" id="UP000663874">
    <property type="component" value="Unassembled WGS sequence"/>
</dbReference>
<dbReference type="GO" id="GO:0006302">
    <property type="term" value="P:double-strand break repair"/>
    <property type="evidence" value="ECO:0007669"/>
    <property type="project" value="TreeGrafter"/>
</dbReference>
<dbReference type="InterPro" id="IPR000403">
    <property type="entry name" value="PI3/4_kinase_cat_dom"/>
</dbReference>
<evidence type="ECO:0000259" key="1">
    <source>
        <dbReference type="PROSITE" id="PS50290"/>
    </source>
</evidence>
<dbReference type="InterPro" id="IPR050517">
    <property type="entry name" value="DDR_Repair_Kinase"/>
</dbReference>
<dbReference type="EMBL" id="CAJOBE010006122">
    <property type="protein sequence ID" value="CAF3997124.1"/>
    <property type="molecule type" value="Genomic_DNA"/>
</dbReference>
<protein>
    <recommendedName>
        <fullName evidence="1">PI3K/PI4K catalytic domain-containing protein</fullName>
    </recommendedName>
</protein>
<dbReference type="PANTHER" id="PTHR11139:SF68">
    <property type="entry name" value="DNA-DEPENDENT PROTEIN KINASE CATALYTIC SUBUNIT"/>
    <property type="match status" value="1"/>
</dbReference>
<dbReference type="GO" id="GO:0005634">
    <property type="term" value="C:nucleus"/>
    <property type="evidence" value="ECO:0007669"/>
    <property type="project" value="TreeGrafter"/>
</dbReference>
<dbReference type="GO" id="GO:0008630">
    <property type="term" value="P:intrinsic apoptotic signaling pathway in response to DNA damage"/>
    <property type="evidence" value="ECO:0007669"/>
    <property type="project" value="TreeGrafter"/>
</dbReference>
<accession>A0A819NJX4</accession>